<dbReference type="SMART" id="SM01140">
    <property type="entry name" value="Drf_GBD"/>
    <property type="match status" value="1"/>
</dbReference>
<feature type="compositionally biased region" description="Pro residues" evidence="2">
    <location>
        <begin position="389"/>
        <end position="403"/>
    </location>
</feature>
<dbReference type="GO" id="GO:0003779">
    <property type="term" value="F:actin binding"/>
    <property type="evidence" value="ECO:0007669"/>
    <property type="project" value="InterPro"/>
</dbReference>
<dbReference type="AlphaFoldDB" id="A0A3Q2ZKN8"/>
<evidence type="ECO:0000313" key="7">
    <source>
        <dbReference type="Proteomes" id="UP000264820"/>
    </source>
</evidence>
<feature type="domain" description="GBD/FH3" evidence="4">
    <location>
        <begin position="1"/>
        <end position="334"/>
    </location>
</feature>
<feature type="compositionally biased region" description="Polar residues" evidence="2">
    <location>
        <begin position="1065"/>
        <end position="1077"/>
    </location>
</feature>
<reference evidence="6" key="1">
    <citation type="submission" date="2025-08" db="UniProtKB">
        <authorList>
            <consortium name="Ensembl"/>
        </authorList>
    </citation>
    <scope>IDENTIFICATION</scope>
</reference>
<feature type="domain" description="FH2" evidence="5">
    <location>
        <begin position="502"/>
        <end position="890"/>
    </location>
</feature>
<dbReference type="PROSITE" id="PS51444">
    <property type="entry name" value="FH2"/>
    <property type="match status" value="1"/>
</dbReference>
<evidence type="ECO:0000259" key="3">
    <source>
        <dbReference type="PROSITE" id="PS51082"/>
    </source>
</evidence>
<dbReference type="InterPro" id="IPR015425">
    <property type="entry name" value="FH2_Formin"/>
</dbReference>
<evidence type="ECO:0000313" key="6">
    <source>
        <dbReference type="Ensembl" id="ENSHCOP00000026998.1"/>
    </source>
</evidence>
<feature type="compositionally biased region" description="Pro residues" evidence="2">
    <location>
        <begin position="411"/>
        <end position="486"/>
    </location>
</feature>
<evidence type="ECO:0000256" key="1">
    <source>
        <dbReference type="SAM" id="Coils"/>
    </source>
</evidence>
<name>A0A3Q2ZKN8_HIPCM</name>
<dbReference type="InterPro" id="IPR016024">
    <property type="entry name" value="ARM-type_fold"/>
</dbReference>
<dbReference type="GeneTree" id="ENSGT00940000155691"/>
<dbReference type="GO" id="GO:0031267">
    <property type="term" value="F:small GTPase binding"/>
    <property type="evidence" value="ECO:0007669"/>
    <property type="project" value="InterPro"/>
</dbReference>
<feature type="coiled-coil region" evidence="1">
    <location>
        <begin position="777"/>
        <end position="822"/>
    </location>
</feature>
<feature type="compositionally biased region" description="Basic and acidic residues" evidence="2">
    <location>
        <begin position="935"/>
        <end position="950"/>
    </location>
</feature>
<protein>
    <submittedName>
        <fullName evidence="6">Inverted formin 2</fullName>
    </submittedName>
</protein>
<dbReference type="InterPro" id="IPR010473">
    <property type="entry name" value="GTPase-bd"/>
</dbReference>
<dbReference type="SUPFAM" id="SSF101447">
    <property type="entry name" value="Formin homology 2 domain (FH2 domain)"/>
    <property type="match status" value="1"/>
</dbReference>
<dbReference type="Pfam" id="PF06371">
    <property type="entry name" value="Drf_GBD"/>
    <property type="match status" value="1"/>
</dbReference>
<evidence type="ECO:0000259" key="4">
    <source>
        <dbReference type="PROSITE" id="PS51232"/>
    </source>
</evidence>
<dbReference type="InterPro" id="IPR010472">
    <property type="entry name" value="FH3_dom"/>
</dbReference>
<dbReference type="InterPro" id="IPR042201">
    <property type="entry name" value="FH2_Formin_sf"/>
</dbReference>
<dbReference type="PROSITE" id="PS51232">
    <property type="entry name" value="GBD_FH3"/>
    <property type="match status" value="1"/>
</dbReference>
<keyword evidence="7" id="KW-1185">Reference proteome</keyword>
<feature type="compositionally biased region" description="Basic and acidic residues" evidence="2">
    <location>
        <begin position="882"/>
        <end position="902"/>
    </location>
</feature>
<proteinExistence type="predicted"/>
<dbReference type="STRING" id="109280.ENSHCOP00000026998"/>
<dbReference type="SUPFAM" id="SSF48371">
    <property type="entry name" value="ARM repeat"/>
    <property type="match status" value="1"/>
</dbReference>
<feature type="region of interest" description="Disordered" evidence="2">
    <location>
        <begin position="882"/>
        <end position="905"/>
    </location>
</feature>
<dbReference type="SMART" id="SM00498">
    <property type="entry name" value="FH2"/>
    <property type="match status" value="1"/>
</dbReference>
<keyword evidence="1" id="KW-0175">Coiled coil</keyword>
<feature type="compositionally biased region" description="Low complexity" evidence="2">
    <location>
        <begin position="960"/>
        <end position="974"/>
    </location>
</feature>
<dbReference type="InterPro" id="IPR003124">
    <property type="entry name" value="WH2_dom"/>
</dbReference>
<dbReference type="Proteomes" id="UP000264820">
    <property type="component" value="Unplaced"/>
</dbReference>
<feature type="compositionally biased region" description="Polar residues" evidence="2">
    <location>
        <begin position="365"/>
        <end position="383"/>
    </location>
</feature>
<evidence type="ECO:0000259" key="5">
    <source>
        <dbReference type="PROSITE" id="PS51444"/>
    </source>
</evidence>
<organism evidence="6 7">
    <name type="scientific">Hippocampus comes</name>
    <name type="common">Tiger tail seahorse</name>
    <dbReference type="NCBI Taxonomy" id="109280"/>
    <lineage>
        <taxon>Eukaryota</taxon>
        <taxon>Metazoa</taxon>
        <taxon>Chordata</taxon>
        <taxon>Craniata</taxon>
        <taxon>Vertebrata</taxon>
        <taxon>Euteleostomi</taxon>
        <taxon>Actinopterygii</taxon>
        <taxon>Neopterygii</taxon>
        <taxon>Teleostei</taxon>
        <taxon>Neoteleostei</taxon>
        <taxon>Acanthomorphata</taxon>
        <taxon>Syngnathiaria</taxon>
        <taxon>Syngnathiformes</taxon>
        <taxon>Syngnathoidei</taxon>
        <taxon>Syngnathidae</taxon>
        <taxon>Hippocampus</taxon>
    </lineage>
</organism>
<reference evidence="6" key="2">
    <citation type="submission" date="2025-09" db="UniProtKB">
        <authorList>
            <consortium name="Ensembl"/>
        </authorList>
    </citation>
    <scope>IDENTIFICATION</scope>
</reference>
<dbReference type="PANTHER" id="PTHR46345:SF5">
    <property type="entry name" value="INVERTED FORMIN-2"/>
    <property type="match status" value="1"/>
</dbReference>
<dbReference type="Gene3D" id="1.25.10.10">
    <property type="entry name" value="Leucine-rich Repeat Variant"/>
    <property type="match status" value="1"/>
</dbReference>
<dbReference type="PANTHER" id="PTHR46345">
    <property type="entry name" value="INVERTED FORMIN-2"/>
    <property type="match status" value="1"/>
</dbReference>
<dbReference type="InterPro" id="IPR014768">
    <property type="entry name" value="GBD/FH3_dom"/>
</dbReference>
<feature type="compositionally biased region" description="Basic residues" evidence="2">
    <location>
        <begin position="1227"/>
        <end position="1238"/>
    </location>
</feature>
<feature type="compositionally biased region" description="Polar residues" evidence="2">
    <location>
        <begin position="993"/>
        <end position="1020"/>
    </location>
</feature>
<dbReference type="InterPro" id="IPR011989">
    <property type="entry name" value="ARM-like"/>
</dbReference>
<accession>A0A3Q2ZKN8</accession>
<dbReference type="Gene3D" id="1.20.58.2220">
    <property type="entry name" value="Formin, FH2 domain"/>
    <property type="match status" value="1"/>
</dbReference>
<feature type="region of interest" description="Disordered" evidence="2">
    <location>
        <begin position="934"/>
        <end position="1104"/>
    </location>
</feature>
<feature type="region of interest" description="Disordered" evidence="2">
    <location>
        <begin position="1180"/>
        <end position="1238"/>
    </location>
</feature>
<feature type="domain" description="WH2" evidence="3">
    <location>
        <begin position="918"/>
        <end position="933"/>
    </location>
</feature>
<evidence type="ECO:0000256" key="2">
    <source>
        <dbReference type="SAM" id="MobiDB-lite"/>
    </source>
</evidence>
<dbReference type="SMART" id="SM01139">
    <property type="entry name" value="Drf_FH3"/>
    <property type="match status" value="1"/>
</dbReference>
<feature type="region of interest" description="Disordered" evidence="2">
    <location>
        <begin position="348"/>
        <end position="486"/>
    </location>
</feature>
<dbReference type="PROSITE" id="PS51082">
    <property type="entry name" value="WH2"/>
    <property type="match status" value="1"/>
</dbReference>
<dbReference type="Pfam" id="PF06367">
    <property type="entry name" value="Drf_FH3"/>
    <property type="match status" value="1"/>
</dbReference>
<dbReference type="Pfam" id="PF02181">
    <property type="entry name" value="FH2"/>
    <property type="match status" value="1"/>
</dbReference>
<dbReference type="Ensembl" id="ENSHCOT00000022698.1">
    <property type="protein sequence ID" value="ENSHCOP00000026998.1"/>
    <property type="gene ID" value="ENSHCOG00000018493.1"/>
</dbReference>
<dbReference type="GO" id="GO:0030036">
    <property type="term" value="P:actin cytoskeleton organization"/>
    <property type="evidence" value="ECO:0007669"/>
    <property type="project" value="InterPro"/>
</dbReference>
<sequence>MMSGMSEVKKKWAAVRGRLGSSQDSDTQQEANLENADPELCIRLLQVPTVVNYSGLKRRLDGSDRTWMVQFLELSGLDLLLEALDRLSGRGCSRISDALLQLTCVNCVRAVMNSSAGIHFIIENEGYIRKLSQALDTSNTMVKKQVFELLAALSMFSTDGHHLALDALDHYKGVKTHHYRFSVIMNELQATDNVPYMVTLLSVINALIFGSDDLRQRDKMRKEFIGLQVLDILPKLREQEDEDLIIQCEAFEEAMAEDEEELLRLYGGIDMSNHLEVFTTLFNKVSSSPASLQLLSILQTLLLLGPSRSDIWLALEAITNRAILLAQDSQIGSFEKIMERLVFFKTKSSEGDQELDGQPARVDKASQTSQKEQNQLEKCSASPQKPLFASPPPPPPPPLPPNMTGPQGPVQCPPPPPPPPPLPGGFGGPPPPPPLPGMRLPPPPPPLPSGPGMAPPPPPPPLPGMNSGPPPPPALPGVPPPPPPPGMIVAQSSYALGCATPAKVNRCPTLRMKKLNWQKLRSVTDGPSMWASVQKETSPHEPDYSSIEQLFCLPVTEHKDKGAAAPVKKEPKEISFIDPKKNLNINIFLKQFKCSNEDFVMMIQKGDRTRFDVEVLKQLLKLLPEKHEIENLKSFQGEKEKLANVDRFFTLLLTVECYQLRIECMLLCEETTSVLDMLQPKVKLLEEACDSLRTSTLIPSFCKLILDVGNFLNYGSHTGNAEGFKISSLLKLTETKANKSRITLLHHILEEAEENHPELLALPEDIEICQKAAGMNVVSVQSEANNLLKRLNEASKKVSNSVEDVKEQYAKLLEENLEACRALTERFADIDKKRSDLAVYFCEDANKLSLEELFGTIKTFRELFIKALKDNKTRKEQAAKAEKRKKQLAEEESKRQKGENGKIIKKGYVPQDDGCIIDHLLADIRKGFTLRKTRPRCDSESLPRSEKSRDTCPPGSSVNSAGEKSAEVASSASAPTTLPAEAHRASTREVNGFISSPDETPSTPQDAVQAAASPQPTPGESASIAPAPQERPTSQQEEHTATAPQTNLEVEPQPCHCTDGLSVDSPETSALSPSSLSDCDPIEAVADEASSPLPEKLTAKEPADISVNVQLAENTDASERNPKAEEDSQITNKICLQEAEGQAAGRDLCAVKSSGQDVVVSCTHADPKCTKTHMESILVSDGQVGVESEDAPSVSEDITSSANPEPKKQPSFFKRNKKKNPGNSGKGHTKPKKGCVLQ</sequence>